<dbReference type="SUPFAM" id="SSF48452">
    <property type="entry name" value="TPR-like"/>
    <property type="match status" value="1"/>
</dbReference>
<accession>A0A0F9QMY2</accession>
<evidence type="ECO:0000313" key="3">
    <source>
        <dbReference type="EMBL" id="KKN43799.1"/>
    </source>
</evidence>
<proteinExistence type="predicted"/>
<gene>
    <name evidence="3" type="ORF">LCGC14_0699590</name>
</gene>
<organism evidence="3">
    <name type="scientific">marine sediment metagenome</name>
    <dbReference type="NCBI Taxonomy" id="412755"/>
    <lineage>
        <taxon>unclassified sequences</taxon>
        <taxon>metagenomes</taxon>
        <taxon>ecological metagenomes</taxon>
    </lineage>
</organism>
<sequence length="729" mass="83549">MKFQDMVFFSNRATEERRDMKKIRYHTWSLLMLILLRIMFVPHPMYSLRKEETKQNFLLITIDTLRADRLSCYGSQYPKTPNIDKLAGRGVLFSRAFANTSTTLPSHANILLGTTPNHHGVHENLNFVVREELLTLAEHLKNNGYSTGAFVGAYALDSRFGLSQGFDFYDDKYSRLHSVNLVSLERKAEAVIEAALEWLKGRISPWFLWVHCWDPHSPYDPPEPFKTQYKDNLYEGEVAYVDLILGNLFTYMKENNLFDSTLIIFTGDHGESLGQHGEETHGFFAYNSSIWIPLIISHPETAPGRIDYDVSHIDIFPTVCDVLGIKKPSFLQGASLLPALKGKKLPERPIYFESLYPYYSRGWAPLKGFILKKKKFIDSPIPELYDLNRDFDELNNLAQREKVAKLTSQLKEIINALTPAEKIDATQKVGRKTREKLASLGYISSVRVSQKKDFSAKDDVKVLLPYINKIGEGWKLYKKGKQDAGIKLLKEIIEERKDVDLAYKHLASIYQETGNPEEALVILEQGLNALPSSYEIFIEHMKALISVQQYDKVISSFEKTNIREAEYDPEIWSNLGTAYAKKGNFEEAIKAFEMGLSLDDKHPELNNNLANACYSHGLQSKDSLIISRSFEYYKKAIELDPEFPAPYYGLGHAYRQQGNLGGAIYCWEKALEADPDFRQAHFDLAMAYLNTGDKTKAFDLLSEHKKRYYYLMTPAEKERLDALIEQSQK</sequence>
<dbReference type="PANTHER" id="PTHR43751:SF3">
    <property type="entry name" value="SULFATASE N-TERMINAL DOMAIN-CONTAINING PROTEIN"/>
    <property type="match status" value="1"/>
</dbReference>
<dbReference type="Gene3D" id="1.25.40.10">
    <property type="entry name" value="Tetratricopeptide repeat domain"/>
    <property type="match status" value="2"/>
</dbReference>
<dbReference type="InterPro" id="IPR052701">
    <property type="entry name" value="GAG_Ulvan_Degrading_Sulfatases"/>
</dbReference>
<dbReference type="SMART" id="SM00028">
    <property type="entry name" value="TPR"/>
    <property type="match status" value="5"/>
</dbReference>
<protein>
    <recommendedName>
        <fullName evidence="2">Sulfatase N-terminal domain-containing protein</fullName>
    </recommendedName>
</protein>
<dbReference type="EMBL" id="LAZR01001488">
    <property type="protein sequence ID" value="KKN43799.1"/>
    <property type="molecule type" value="Genomic_DNA"/>
</dbReference>
<dbReference type="SUPFAM" id="SSF53649">
    <property type="entry name" value="Alkaline phosphatase-like"/>
    <property type="match status" value="1"/>
</dbReference>
<dbReference type="InterPro" id="IPR011990">
    <property type="entry name" value="TPR-like_helical_dom_sf"/>
</dbReference>
<dbReference type="InterPro" id="IPR000917">
    <property type="entry name" value="Sulfatase_N"/>
</dbReference>
<reference evidence="3" key="1">
    <citation type="journal article" date="2015" name="Nature">
        <title>Complex archaea that bridge the gap between prokaryotes and eukaryotes.</title>
        <authorList>
            <person name="Spang A."/>
            <person name="Saw J.H."/>
            <person name="Jorgensen S.L."/>
            <person name="Zaremba-Niedzwiedzka K."/>
            <person name="Martijn J."/>
            <person name="Lind A.E."/>
            <person name="van Eijk R."/>
            <person name="Schleper C."/>
            <person name="Guy L."/>
            <person name="Ettema T.J."/>
        </authorList>
    </citation>
    <scope>NUCLEOTIDE SEQUENCE</scope>
</reference>
<dbReference type="Pfam" id="PF00884">
    <property type="entry name" value="Sulfatase"/>
    <property type="match status" value="1"/>
</dbReference>
<name>A0A0F9QMY2_9ZZZZ</name>
<feature type="transmembrane region" description="Helical" evidence="1">
    <location>
        <begin position="27"/>
        <end position="46"/>
    </location>
</feature>
<dbReference type="Gene3D" id="3.40.720.10">
    <property type="entry name" value="Alkaline Phosphatase, subunit A"/>
    <property type="match status" value="2"/>
</dbReference>
<dbReference type="PROSITE" id="PS50005">
    <property type="entry name" value="TPR"/>
    <property type="match status" value="2"/>
</dbReference>
<dbReference type="InterPro" id="IPR017850">
    <property type="entry name" value="Alkaline_phosphatase_core_sf"/>
</dbReference>
<dbReference type="PROSITE" id="PS50293">
    <property type="entry name" value="TPR_REGION"/>
    <property type="match status" value="1"/>
</dbReference>
<keyword evidence="1" id="KW-0472">Membrane</keyword>
<dbReference type="Pfam" id="PF13414">
    <property type="entry name" value="TPR_11"/>
    <property type="match status" value="1"/>
</dbReference>
<evidence type="ECO:0000259" key="2">
    <source>
        <dbReference type="Pfam" id="PF00884"/>
    </source>
</evidence>
<dbReference type="PANTHER" id="PTHR43751">
    <property type="entry name" value="SULFATASE"/>
    <property type="match status" value="1"/>
</dbReference>
<dbReference type="AlphaFoldDB" id="A0A0F9QMY2"/>
<keyword evidence="1" id="KW-1133">Transmembrane helix</keyword>
<dbReference type="CDD" id="cd16148">
    <property type="entry name" value="sulfatase_like"/>
    <property type="match status" value="1"/>
</dbReference>
<dbReference type="InterPro" id="IPR019734">
    <property type="entry name" value="TPR_rpt"/>
</dbReference>
<feature type="domain" description="Sulfatase N-terminal" evidence="2">
    <location>
        <begin position="55"/>
        <end position="325"/>
    </location>
</feature>
<keyword evidence="1" id="KW-0812">Transmembrane</keyword>
<evidence type="ECO:0000256" key="1">
    <source>
        <dbReference type="SAM" id="Phobius"/>
    </source>
</evidence>
<dbReference type="Pfam" id="PF00515">
    <property type="entry name" value="TPR_1"/>
    <property type="match status" value="1"/>
</dbReference>
<comment type="caution">
    <text evidence="3">The sequence shown here is derived from an EMBL/GenBank/DDBJ whole genome shotgun (WGS) entry which is preliminary data.</text>
</comment>